<accession>A0A081CHW0</accession>
<evidence type="ECO:0000313" key="1">
    <source>
        <dbReference type="EMBL" id="GAK66256.1"/>
    </source>
</evidence>
<name>A0A081CHW0_PSEA2</name>
<dbReference type="HOGENOM" id="CLU_1409352_0_0_1"/>
<sequence length="193" mass="21906">MSGRRWFAPSAIPPILLLTFVTSFAFNHALITTERRHQLRTHRIRIALLQDTIAFNTLRLYQLQPASQSLLARLFKRPSEGGQLDAEELDSLVRRWRAVGVNPFDQGLLPASYRPHSHSTDEARVGPKEVAWSEILLGSPEKRTSLTQRWQQVTAGIRESFSHPGSTQSHPDSSDDDKELEELGRLWSSISKQ</sequence>
<dbReference type="Proteomes" id="UP000053758">
    <property type="component" value="Unassembled WGS sequence"/>
</dbReference>
<protein>
    <submittedName>
        <fullName evidence="1">Uncharacterized protein</fullName>
    </submittedName>
</protein>
<keyword evidence="2" id="KW-1185">Reference proteome</keyword>
<gene>
    <name evidence="1" type="ORF">PAN0_012c4478</name>
</gene>
<dbReference type="GeneID" id="26305264"/>
<dbReference type="EMBL" id="DF830079">
    <property type="protein sequence ID" value="GAK66256.1"/>
    <property type="molecule type" value="Genomic_DNA"/>
</dbReference>
<dbReference type="RefSeq" id="XP_014655501.1">
    <property type="nucleotide sequence ID" value="XM_014800015.1"/>
</dbReference>
<reference evidence="2" key="1">
    <citation type="journal article" date="2014" name="Genome Announc.">
        <title>Draft Genome Sequence of the Yeast Pseudozyma antarctica Type Strain JCM10317, a Producer of the Glycolipid Biosurfactants, Mannosylerythritol Lipids.</title>
        <authorList>
            <person name="Saika A."/>
            <person name="Koike H."/>
            <person name="Hori T."/>
            <person name="Fukuoka T."/>
            <person name="Sato S."/>
            <person name="Habe H."/>
            <person name="Kitamoto D."/>
            <person name="Morita T."/>
        </authorList>
    </citation>
    <scope>NUCLEOTIDE SEQUENCE [LARGE SCALE GENOMIC DNA]</scope>
    <source>
        <strain evidence="2">JCM 10317</strain>
    </source>
</reference>
<dbReference type="OrthoDB" id="2553575at2759"/>
<proteinExistence type="predicted"/>
<evidence type="ECO:0000313" key="2">
    <source>
        <dbReference type="Proteomes" id="UP000053758"/>
    </source>
</evidence>
<organism evidence="1 2">
    <name type="scientific">Pseudozyma antarctica</name>
    <name type="common">Yeast</name>
    <name type="synonym">Candida antarctica</name>
    <dbReference type="NCBI Taxonomy" id="84753"/>
    <lineage>
        <taxon>Eukaryota</taxon>
        <taxon>Fungi</taxon>
        <taxon>Dikarya</taxon>
        <taxon>Basidiomycota</taxon>
        <taxon>Ustilaginomycotina</taxon>
        <taxon>Ustilaginomycetes</taxon>
        <taxon>Ustilaginales</taxon>
        <taxon>Ustilaginaceae</taxon>
        <taxon>Moesziomyces</taxon>
    </lineage>
</organism>
<dbReference type="AlphaFoldDB" id="A0A081CHW0"/>